<gene>
    <name evidence="23" type="primary">ACVR1B</name>
    <name evidence="23" type="ORF">P7K49_019812</name>
</gene>
<dbReference type="PROSITE" id="PS00108">
    <property type="entry name" value="PROTEIN_KINASE_ST"/>
    <property type="match status" value="1"/>
</dbReference>
<feature type="domain" description="Protein kinase" evidence="22">
    <location>
        <begin position="241"/>
        <end position="459"/>
    </location>
</feature>
<keyword evidence="14" id="KW-0460">Magnesium</keyword>
<dbReference type="InterPro" id="IPR011009">
    <property type="entry name" value="Kinase-like_dom_sf"/>
</dbReference>
<keyword evidence="17 23" id="KW-0675">Receptor</keyword>
<protein>
    <recommendedName>
        <fullName evidence="5">receptor protein serine/threonine kinase</fullName>
        <ecNumber evidence="5">2.7.11.30</ecNumber>
    </recommendedName>
</protein>
<comment type="cofactor">
    <cofactor evidence="1">
        <name>Mn(2+)</name>
        <dbReference type="ChEBI" id="CHEBI:29035"/>
    </cofactor>
</comment>
<dbReference type="SMART" id="SM00220">
    <property type="entry name" value="S_TKc"/>
    <property type="match status" value="1"/>
</dbReference>
<evidence type="ECO:0000256" key="7">
    <source>
        <dbReference type="ARBA" id="ARBA00022679"/>
    </source>
</evidence>
<dbReference type="Pfam" id="PF01064">
    <property type="entry name" value="Activin_recp"/>
    <property type="match status" value="1"/>
</dbReference>
<reference evidence="23 24" key="1">
    <citation type="submission" date="2023-05" db="EMBL/GenBank/DDBJ databases">
        <title>B98-5 Cell Line De Novo Hybrid Assembly: An Optical Mapping Approach.</title>
        <authorList>
            <person name="Kananen K."/>
            <person name="Auerbach J.A."/>
            <person name="Kautto E."/>
            <person name="Blachly J.S."/>
        </authorList>
    </citation>
    <scope>NUCLEOTIDE SEQUENCE [LARGE SCALE GENOMIC DNA]</scope>
    <source>
        <strain evidence="23">B95-8</strain>
        <tissue evidence="23">Cell line</tissue>
    </source>
</reference>
<evidence type="ECO:0000256" key="14">
    <source>
        <dbReference type="ARBA" id="ARBA00022842"/>
    </source>
</evidence>
<keyword evidence="9" id="KW-0479">Metal-binding</keyword>
<evidence type="ECO:0000256" key="20">
    <source>
        <dbReference type="RuleBase" id="RU000304"/>
    </source>
</evidence>
<evidence type="ECO:0000256" key="21">
    <source>
        <dbReference type="SAM" id="Phobius"/>
    </source>
</evidence>
<keyword evidence="13 19" id="KW-0067">ATP-binding</keyword>
<evidence type="ECO:0000259" key="22">
    <source>
        <dbReference type="PROSITE" id="PS50011"/>
    </source>
</evidence>
<comment type="cofactor">
    <cofactor evidence="2">
        <name>Mg(2+)</name>
        <dbReference type="ChEBI" id="CHEBI:18420"/>
    </cofactor>
</comment>
<evidence type="ECO:0000256" key="3">
    <source>
        <dbReference type="ARBA" id="ARBA00004479"/>
    </source>
</evidence>
<name>A0ABQ9UZ53_SAGOE</name>
<organism evidence="23 24">
    <name type="scientific">Saguinus oedipus</name>
    <name type="common">Cotton-top tamarin</name>
    <name type="synonym">Oedipomidas oedipus</name>
    <dbReference type="NCBI Taxonomy" id="9490"/>
    <lineage>
        <taxon>Eukaryota</taxon>
        <taxon>Metazoa</taxon>
        <taxon>Chordata</taxon>
        <taxon>Craniata</taxon>
        <taxon>Vertebrata</taxon>
        <taxon>Euteleostomi</taxon>
        <taxon>Mammalia</taxon>
        <taxon>Eutheria</taxon>
        <taxon>Euarchontoglires</taxon>
        <taxon>Primates</taxon>
        <taxon>Haplorrhini</taxon>
        <taxon>Platyrrhini</taxon>
        <taxon>Cebidae</taxon>
        <taxon>Callitrichinae</taxon>
        <taxon>Saguinus</taxon>
    </lineage>
</organism>
<dbReference type="InterPro" id="IPR000333">
    <property type="entry name" value="TGFB_receptor"/>
</dbReference>
<keyword evidence="8 21" id="KW-0812">Transmembrane</keyword>
<dbReference type="PROSITE" id="PS50011">
    <property type="entry name" value="PROTEIN_KINASE_DOM"/>
    <property type="match status" value="1"/>
</dbReference>
<evidence type="ECO:0000256" key="13">
    <source>
        <dbReference type="ARBA" id="ARBA00022840"/>
    </source>
</evidence>
<dbReference type="InterPro" id="IPR008271">
    <property type="entry name" value="Ser/Thr_kinase_AS"/>
</dbReference>
<evidence type="ECO:0000256" key="8">
    <source>
        <dbReference type="ARBA" id="ARBA00022692"/>
    </source>
</evidence>
<dbReference type="SUPFAM" id="SSF57302">
    <property type="entry name" value="Snake toxin-like"/>
    <property type="match status" value="1"/>
</dbReference>
<dbReference type="Gene3D" id="3.30.200.20">
    <property type="entry name" value="Phosphorylase Kinase, domain 1"/>
    <property type="match status" value="1"/>
</dbReference>
<evidence type="ECO:0000256" key="6">
    <source>
        <dbReference type="ARBA" id="ARBA00022527"/>
    </source>
</evidence>
<feature type="binding site" evidence="19">
    <location>
        <position position="268"/>
    </location>
    <ligand>
        <name>ATP</name>
        <dbReference type="ChEBI" id="CHEBI:30616"/>
    </ligand>
</feature>
<evidence type="ECO:0000256" key="17">
    <source>
        <dbReference type="ARBA" id="ARBA00023170"/>
    </source>
</evidence>
<dbReference type="EMBL" id="JASSZA010000009">
    <property type="protein sequence ID" value="KAK2102145.1"/>
    <property type="molecule type" value="Genomic_DNA"/>
</dbReference>
<evidence type="ECO:0000256" key="12">
    <source>
        <dbReference type="ARBA" id="ARBA00022777"/>
    </source>
</evidence>
<evidence type="ECO:0000256" key="11">
    <source>
        <dbReference type="ARBA" id="ARBA00022741"/>
    </source>
</evidence>
<keyword evidence="24" id="KW-1185">Reference proteome</keyword>
<keyword evidence="6 20" id="KW-0723">Serine/threonine-protein kinase</keyword>
<keyword evidence="16 21" id="KW-0472">Membrane</keyword>
<evidence type="ECO:0000256" key="5">
    <source>
        <dbReference type="ARBA" id="ARBA00012401"/>
    </source>
</evidence>
<dbReference type="Pfam" id="PF00069">
    <property type="entry name" value="Pkinase"/>
    <property type="match status" value="1"/>
</dbReference>
<dbReference type="InterPro" id="IPR017441">
    <property type="entry name" value="Protein_kinase_ATP_BS"/>
</dbReference>
<keyword evidence="18" id="KW-0464">Manganese</keyword>
<evidence type="ECO:0000256" key="4">
    <source>
        <dbReference type="ARBA" id="ARBA00009605"/>
    </source>
</evidence>
<dbReference type="InterPro" id="IPR001245">
    <property type="entry name" value="Ser-Thr/Tyr_kinase_cat_dom"/>
</dbReference>
<dbReference type="PROSITE" id="PS51257">
    <property type="entry name" value="PROKAR_LIPOPROTEIN"/>
    <property type="match status" value="1"/>
</dbReference>
<evidence type="ECO:0000256" key="15">
    <source>
        <dbReference type="ARBA" id="ARBA00022989"/>
    </source>
</evidence>
<comment type="caution">
    <text evidence="23">The sequence shown here is derived from an EMBL/GenBank/DDBJ whole genome shotgun (WGS) entry which is preliminary data.</text>
</comment>
<comment type="similarity">
    <text evidence="4">Belongs to the protein kinase superfamily. TKL Ser/Thr protein kinase family. TGFB receptor subfamily.</text>
</comment>
<evidence type="ECO:0000256" key="2">
    <source>
        <dbReference type="ARBA" id="ARBA00001946"/>
    </source>
</evidence>
<feature type="transmembrane region" description="Helical" evidence="21">
    <location>
        <begin position="126"/>
        <end position="150"/>
    </location>
</feature>
<dbReference type="Gene3D" id="1.10.510.10">
    <property type="entry name" value="Transferase(Phosphotransferase) domain 1"/>
    <property type="match status" value="1"/>
</dbReference>
<evidence type="ECO:0000313" key="23">
    <source>
        <dbReference type="EMBL" id="KAK2102145.1"/>
    </source>
</evidence>
<evidence type="ECO:0000256" key="10">
    <source>
        <dbReference type="ARBA" id="ARBA00022729"/>
    </source>
</evidence>
<dbReference type="InterPro" id="IPR000719">
    <property type="entry name" value="Prot_kinase_dom"/>
</dbReference>
<keyword evidence="12" id="KW-0418">Kinase</keyword>
<keyword evidence="7" id="KW-0808">Transferase</keyword>
<keyword evidence="15 21" id="KW-1133">Transmembrane helix</keyword>
<keyword evidence="10" id="KW-0732">Signal</keyword>
<dbReference type="InterPro" id="IPR045860">
    <property type="entry name" value="Snake_toxin-like_sf"/>
</dbReference>
<evidence type="ECO:0000313" key="24">
    <source>
        <dbReference type="Proteomes" id="UP001266305"/>
    </source>
</evidence>
<keyword evidence="11 19" id="KW-0547">Nucleotide-binding</keyword>
<dbReference type="Pfam" id="PF07714">
    <property type="entry name" value="PK_Tyr_Ser-Thr"/>
    <property type="match status" value="1"/>
</dbReference>
<evidence type="ECO:0000256" key="19">
    <source>
        <dbReference type="PROSITE-ProRule" id="PRU10141"/>
    </source>
</evidence>
<evidence type="ECO:0000256" key="9">
    <source>
        <dbReference type="ARBA" id="ARBA00022723"/>
    </source>
</evidence>
<evidence type="ECO:0000256" key="1">
    <source>
        <dbReference type="ARBA" id="ARBA00001936"/>
    </source>
</evidence>
<dbReference type="PANTHER" id="PTHR23255">
    <property type="entry name" value="TRANSFORMING GROWTH FACTOR-BETA RECEPTOR TYPE I AND II"/>
    <property type="match status" value="1"/>
</dbReference>
<dbReference type="SUPFAM" id="SSF56112">
    <property type="entry name" value="Protein kinase-like (PK-like)"/>
    <property type="match status" value="1"/>
</dbReference>
<dbReference type="PANTHER" id="PTHR23255:SF22">
    <property type="entry name" value="ACTIVIN RECEPTOR TYPE-1B"/>
    <property type="match status" value="1"/>
</dbReference>
<sequence length="459" mass="51755">MLRDYILSWEKDLEKISPLMSMSAPQFPAALLCACTNCLQANYTCETDGACMVSIFNLDGMEHHVRTCIPKVELVPAGKPFYCLSSEDLRNTHCCYTDYCNRIDLRVPSGHLKEPEHPSMWGPVELVGIIAGPVFLLFLIIIIVFLVINYHQRVYHNRQRLDMEDPSCEMCLSKDKTLQDLVYDLSTSGSGSVYAEYLLSDIVLNRLKKRLTQDWLRETGTVGKRLTEEGTFKERTVARTIVLQEIIGKGRFGEVWRGRWRGGDVAVKIFSSREERSWFREAEIYQTVMLRHENILGFIAADNKGKGTADVCKGEVFQALKVTWMAVGGEAGRGQIMRGLFERIVFLSEDNNGTWTQLWLVSDYHEHGSLFDYLNRYTVTIEGMIKLALSAASGLAHLHMEIVGTQGKPGIAHRDLKSKNILVKKNGMCAIADLGLAVRHDAVTDTIDIAPNQRVGTKR</sequence>
<dbReference type="Proteomes" id="UP001266305">
    <property type="component" value="Unassembled WGS sequence"/>
</dbReference>
<dbReference type="Gene3D" id="2.10.60.10">
    <property type="entry name" value="CD59"/>
    <property type="match status" value="1"/>
</dbReference>
<proteinExistence type="inferred from homology"/>
<comment type="subcellular location">
    <subcellularLocation>
        <location evidence="3">Membrane</location>
        <topology evidence="3">Single-pass type I membrane protein</topology>
    </subcellularLocation>
</comment>
<dbReference type="EC" id="2.7.11.30" evidence="5"/>
<evidence type="ECO:0000256" key="16">
    <source>
        <dbReference type="ARBA" id="ARBA00023136"/>
    </source>
</evidence>
<evidence type="ECO:0000256" key="18">
    <source>
        <dbReference type="ARBA" id="ARBA00023211"/>
    </source>
</evidence>
<dbReference type="InterPro" id="IPR000472">
    <property type="entry name" value="Activin_recp"/>
</dbReference>
<dbReference type="CDD" id="cd23536">
    <property type="entry name" value="TFP_LU_ECD_ALK4"/>
    <property type="match status" value="1"/>
</dbReference>
<accession>A0ABQ9UZ53</accession>
<dbReference type="PROSITE" id="PS00107">
    <property type="entry name" value="PROTEIN_KINASE_ATP"/>
    <property type="match status" value="1"/>
</dbReference>